<accession>A0A5N4DEU5</accession>
<keyword evidence="3" id="KW-1185">Reference proteome</keyword>
<evidence type="ECO:0000256" key="1">
    <source>
        <dbReference type="SAM" id="MobiDB-lite"/>
    </source>
</evidence>
<dbReference type="AlphaFoldDB" id="A0A5N4DEU5"/>
<evidence type="ECO:0000313" key="3">
    <source>
        <dbReference type="Proteomes" id="UP000299084"/>
    </source>
</evidence>
<comment type="caution">
    <text evidence="2">The sequence shown here is derived from an EMBL/GenBank/DDBJ whole genome shotgun (WGS) entry which is preliminary data.</text>
</comment>
<protein>
    <submittedName>
        <fullName evidence="2">Uncharacterized protein</fullName>
    </submittedName>
</protein>
<reference evidence="2 3" key="1">
    <citation type="journal article" date="2019" name="Mol. Ecol. Resour.">
        <title>Improving Illumina assemblies with Hi-C and long reads: an example with the North African dromedary.</title>
        <authorList>
            <person name="Elbers J.P."/>
            <person name="Rogers M.F."/>
            <person name="Perelman P.L."/>
            <person name="Proskuryakova A.A."/>
            <person name="Serdyukova N.A."/>
            <person name="Johnson W.E."/>
            <person name="Horin P."/>
            <person name="Corander J."/>
            <person name="Murphy D."/>
            <person name="Burger P.A."/>
        </authorList>
    </citation>
    <scope>NUCLEOTIDE SEQUENCE [LARGE SCALE GENOMIC DNA]</scope>
    <source>
        <strain evidence="2">Drom800</strain>
        <tissue evidence="2">Blood</tissue>
    </source>
</reference>
<proteinExistence type="predicted"/>
<sequence>MSHGQGCVVKHRKYSEAWLVISGERAFWQRNSQCKSQEEAVCLMCSRHRQEGGQGGRREVEGEAWTKMSYRSKAQQGWAKWTNPRVNPFSRRGRGNPVPATQVVRESRQPKGLRHA</sequence>
<dbReference type="Proteomes" id="UP000299084">
    <property type="component" value="Unassembled WGS sequence"/>
</dbReference>
<gene>
    <name evidence="2" type="ORF">Cadr_000017128</name>
</gene>
<dbReference type="EMBL" id="JWIN03000012">
    <property type="protein sequence ID" value="KAB1269589.1"/>
    <property type="molecule type" value="Genomic_DNA"/>
</dbReference>
<feature type="region of interest" description="Disordered" evidence="1">
    <location>
        <begin position="71"/>
        <end position="116"/>
    </location>
</feature>
<evidence type="ECO:0000313" key="2">
    <source>
        <dbReference type="EMBL" id="KAB1269589.1"/>
    </source>
</evidence>
<organism evidence="2 3">
    <name type="scientific">Camelus dromedarius</name>
    <name type="common">Dromedary</name>
    <name type="synonym">Arabian camel</name>
    <dbReference type="NCBI Taxonomy" id="9838"/>
    <lineage>
        <taxon>Eukaryota</taxon>
        <taxon>Metazoa</taxon>
        <taxon>Chordata</taxon>
        <taxon>Craniata</taxon>
        <taxon>Vertebrata</taxon>
        <taxon>Euteleostomi</taxon>
        <taxon>Mammalia</taxon>
        <taxon>Eutheria</taxon>
        <taxon>Laurasiatheria</taxon>
        <taxon>Artiodactyla</taxon>
        <taxon>Tylopoda</taxon>
        <taxon>Camelidae</taxon>
        <taxon>Camelus</taxon>
    </lineage>
</organism>
<name>A0A5N4DEU5_CAMDR</name>